<gene>
    <name evidence="3" type="ORF">AKO1_004726</name>
</gene>
<dbReference type="Gene3D" id="3.40.630.30">
    <property type="match status" value="1"/>
</dbReference>
<keyword evidence="1" id="KW-0472">Membrane</keyword>
<keyword evidence="1" id="KW-1133">Transmembrane helix</keyword>
<name>A0AAW2Z457_9EUKA</name>
<keyword evidence="1" id="KW-0812">Transmembrane</keyword>
<accession>A0AAW2Z457</accession>
<dbReference type="InterPro" id="IPR013653">
    <property type="entry name" value="GCN5-like_dom"/>
</dbReference>
<dbReference type="Pfam" id="PF08445">
    <property type="entry name" value="FR47"/>
    <property type="match status" value="1"/>
</dbReference>
<dbReference type="Proteomes" id="UP001431209">
    <property type="component" value="Unassembled WGS sequence"/>
</dbReference>
<protein>
    <submittedName>
        <fullName evidence="3">Rax2</fullName>
    </submittedName>
</protein>
<dbReference type="GO" id="GO:0016747">
    <property type="term" value="F:acyltransferase activity, transferring groups other than amino-acyl groups"/>
    <property type="evidence" value="ECO:0007669"/>
    <property type="project" value="InterPro"/>
</dbReference>
<evidence type="ECO:0000256" key="1">
    <source>
        <dbReference type="SAM" id="Phobius"/>
    </source>
</evidence>
<dbReference type="AlphaFoldDB" id="A0AAW2Z457"/>
<feature type="transmembrane region" description="Helical" evidence="1">
    <location>
        <begin position="100"/>
        <end position="118"/>
    </location>
</feature>
<comment type="caution">
    <text evidence="3">The sequence shown here is derived from an EMBL/GenBank/DDBJ whole genome shotgun (WGS) entry which is preliminary data.</text>
</comment>
<dbReference type="InterPro" id="IPR052523">
    <property type="entry name" value="Trichothecene_AcTrans"/>
</dbReference>
<feature type="domain" description="GCN5-related N-acetyltransferase Rv2170-like" evidence="2">
    <location>
        <begin position="151"/>
        <end position="212"/>
    </location>
</feature>
<reference evidence="3 4" key="1">
    <citation type="submission" date="2024-03" db="EMBL/GenBank/DDBJ databases">
        <title>The Acrasis kona genome and developmental transcriptomes reveal deep origins of eukaryotic multicellular pathways.</title>
        <authorList>
            <person name="Sheikh S."/>
            <person name="Fu C.-J."/>
            <person name="Brown M.W."/>
            <person name="Baldauf S.L."/>
        </authorList>
    </citation>
    <scope>NUCLEOTIDE SEQUENCE [LARGE SCALE GENOMIC DNA]</scope>
    <source>
        <strain evidence="3 4">ATCC MYA-3509</strain>
    </source>
</reference>
<proteinExistence type="predicted"/>
<dbReference type="SUPFAM" id="SSF55729">
    <property type="entry name" value="Acyl-CoA N-acyltransferases (Nat)"/>
    <property type="match status" value="1"/>
</dbReference>
<sequence length="258" mass="29562">MDLCVREAKKEEFDTVSELFFHGFLGVWNHNWFQSLSEPLKSIPPSREMTSLQSDRMMFYTSMMNATLLVGGKILVGTIQEDGVDVIVTAMLWTPPKLRFSIWTPVVLYKSGFINVLYRYGISGFKKVQLLYESNIESMLSQTLKNFKPIDCSYIQLLATHTKHYGHGYSSKLLTEMMRMHFKQYASPVLLDTATNQAKRVYLKLGYEELASREIAKGETDALGISLKPNATKEESEQCEARMYVMAMTKSHFDEINT</sequence>
<dbReference type="PANTHER" id="PTHR42791:SF1">
    <property type="entry name" value="N-ACETYLTRANSFERASE DOMAIN-CONTAINING PROTEIN"/>
    <property type="match status" value="1"/>
</dbReference>
<dbReference type="InterPro" id="IPR016181">
    <property type="entry name" value="Acyl_CoA_acyltransferase"/>
</dbReference>
<organism evidence="3 4">
    <name type="scientific">Acrasis kona</name>
    <dbReference type="NCBI Taxonomy" id="1008807"/>
    <lineage>
        <taxon>Eukaryota</taxon>
        <taxon>Discoba</taxon>
        <taxon>Heterolobosea</taxon>
        <taxon>Tetramitia</taxon>
        <taxon>Eutetramitia</taxon>
        <taxon>Acrasidae</taxon>
        <taxon>Acrasis</taxon>
    </lineage>
</organism>
<evidence type="ECO:0000313" key="4">
    <source>
        <dbReference type="Proteomes" id="UP001431209"/>
    </source>
</evidence>
<keyword evidence="4" id="KW-1185">Reference proteome</keyword>
<evidence type="ECO:0000313" key="3">
    <source>
        <dbReference type="EMBL" id="KAL0484164.1"/>
    </source>
</evidence>
<dbReference type="EMBL" id="JAOPGA020001028">
    <property type="protein sequence ID" value="KAL0484164.1"/>
    <property type="molecule type" value="Genomic_DNA"/>
</dbReference>
<evidence type="ECO:0000259" key="2">
    <source>
        <dbReference type="Pfam" id="PF08445"/>
    </source>
</evidence>
<dbReference type="PANTHER" id="PTHR42791">
    <property type="entry name" value="GNAT FAMILY ACETYLTRANSFERASE"/>
    <property type="match status" value="1"/>
</dbReference>
<feature type="transmembrane region" description="Helical" evidence="1">
    <location>
        <begin position="57"/>
        <end position="80"/>
    </location>
</feature>